<sequence length="233" mass="25472">MSASRLAVLIDLSGTLHIEDVCIPGAVAALQHLREIPNCRLKFVTNTTKESSSRLHERLQKLGFQIAPSEVFTSLSAAKCLIEREHLRPLLFLEDVALEDFKDIDQTNPNAVVVGLAPSRFQFDNLNKAFRLLLDGAKLIAIHKGRYYKRKDGLSLGPGPFVEALQFAADVKADVVGKPERNFFLSALESLDDGKIPASDAVMIGDDARDDALGSIHAGMHAILVKTGKYRPG</sequence>
<dbReference type="InterPro" id="IPR006357">
    <property type="entry name" value="HAD-SF_hydro_IIA"/>
</dbReference>
<protein>
    <recommendedName>
        <fullName evidence="5">Haloacid dehalogenase-like hydrolase domain-containing protein 2</fullName>
    </recommendedName>
</protein>
<organism evidence="8">
    <name type="scientific">Anisakis simplex</name>
    <name type="common">Herring worm</name>
    <dbReference type="NCBI Taxonomy" id="6269"/>
    <lineage>
        <taxon>Eukaryota</taxon>
        <taxon>Metazoa</taxon>
        <taxon>Ecdysozoa</taxon>
        <taxon>Nematoda</taxon>
        <taxon>Chromadorea</taxon>
        <taxon>Rhabditida</taxon>
        <taxon>Spirurina</taxon>
        <taxon>Ascaridomorpha</taxon>
        <taxon>Ascaridoidea</taxon>
        <taxon>Anisakidae</taxon>
        <taxon>Anisakis</taxon>
        <taxon>Anisakis simplex complex</taxon>
    </lineage>
</organism>
<keyword evidence="3" id="KW-0479">Metal-binding</keyword>
<proteinExistence type="inferred from homology"/>
<dbReference type="Pfam" id="PF13242">
    <property type="entry name" value="Hydrolase_like"/>
    <property type="match status" value="1"/>
</dbReference>
<dbReference type="InterPro" id="IPR036412">
    <property type="entry name" value="HAD-like_sf"/>
</dbReference>
<evidence type="ECO:0000313" key="6">
    <source>
        <dbReference type="EMBL" id="VDK64234.1"/>
    </source>
</evidence>
<dbReference type="InterPro" id="IPR006355">
    <property type="entry name" value="LHPP/HDHD2"/>
</dbReference>
<evidence type="ECO:0000256" key="1">
    <source>
        <dbReference type="ARBA" id="ARBA00001946"/>
    </source>
</evidence>
<dbReference type="AlphaFoldDB" id="A0A0M3KD55"/>
<comment type="similarity">
    <text evidence="2">Belongs to the HAD-like hydrolase superfamily.</text>
</comment>
<evidence type="ECO:0000256" key="5">
    <source>
        <dbReference type="ARBA" id="ARBA00039666"/>
    </source>
</evidence>
<dbReference type="OrthoDB" id="426235at2759"/>
<comment type="cofactor">
    <cofactor evidence="1">
        <name>Mg(2+)</name>
        <dbReference type="ChEBI" id="CHEBI:18420"/>
    </cofactor>
</comment>
<dbReference type="FunFam" id="3.40.50.1000:FF:000060">
    <property type="entry name" value="Haloacid dehalogenase-like hydrolase domain-containing protein 2"/>
    <property type="match status" value="1"/>
</dbReference>
<dbReference type="Gene3D" id="3.40.50.1000">
    <property type="entry name" value="HAD superfamily/HAD-like"/>
    <property type="match status" value="2"/>
</dbReference>
<reference evidence="8" key="1">
    <citation type="submission" date="2017-02" db="UniProtKB">
        <authorList>
            <consortium name="WormBaseParasite"/>
        </authorList>
    </citation>
    <scope>IDENTIFICATION</scope>
</reference>
<dbReference type="SUPFAM" id="SSF56784">
    <property type="entry name" value="HAD-like"/>
    <property type="match status" value="1"/>
</dbReference>
<evidence type="ECO:0000313" key="7">
    <source>
        <dbReference type="Proteomes" id="UP000267096"/>
    </source>
</evidence>
<dbReference type="Pfam" id="PF13344">
    <property type="entry name" value="Hydrolase_6"/>
    <property type="match status" value="1"/>
</dbReference>
<name>A0A0M3KD55_ANISI</name>
<evidence type="ECO:0000256" key="2">
    <source>
        <dbReference type="ARBA" id="ARBA00007958"/>
    </source>
</evidence>
<dbReference type="PANTHER" id="PTHR19288">
    <property type="entry name" value="4-NITROPHENYLPHOSPHATASE-RELATED"/>
    <property type="match status" value="1"/>
</dbReference>
<dbReference type="GO" id="GO:0005737">
    <property type="term" value="C:cytoplasm"/>
    <property type="evidence" value="ECO:0007669"/>
    <property type="project" value="TreeGrafter"/>
</dbReference>
<dbReference type="PANTHER" id="PTHR19288:SF46">
    <property type="entry name" value="HALOACID DEHALOGENASE-LIKE HYDROLASE DOMAIN-CONTAINING PROTEIN 2"/>
    <property type="match status" value="1"/>
</dbReference>
<dbReference type="InterPro" id="IPR023214">
    <property type="entry name" value="HAD_sf"/>
</dbReference>
<accession>A0A0M3KD55</accession>
<dbReference type="Proteomes" id="UP000267096">
    <property type="component" value="Unassembled WGS sequence"/>
</dbReference>
<dbReference type="WBParaSite" id="ASIM_0001890701-mRNA-1">
    <property type="protein sequence ID" value="ASIM_0001890701-mRNA-1"/>
    <property type="gene ID" value="ASIM_0001890701"/>
</dbReference>
<dbReference type="NCBIfam" id="TIGR01458">
    <property type="entry name" value="HAD-SF-IIA-hyp3"/>
    <property type="match status" value="1"/>
</dbReference>
<dbReference type="GO" id="GO:0046872">
    <property type="term" value="F:metal ion binding"/>
    <property type="evidence" value="ECO:0007669"/>
    <property type="project" value="UniProtKB-KW"/>
</dbReference>
<dbReference type="EMBL" id="UYRR01035309">
    <property type="protein sequence ID" value="VDK64234.1"/>
    <property type="molecule type" value="Genomic_DNA"/>
</dbReference>
<keyword evidence="7" id="KW-1185">Reference proteome</keyword>
<gene>
    <name evidence="6" type="ORF">ASIM_LOCUS18303</name>
</gene>
<evidence type="ECO:0000256" key="4">
    <source>
        <dbReference type="ARBA" id="ARBA00022842"/>
    </source>
</evidence>
<reference evidence="6 7" key="2">
    <citation type="submission" date="2018-11" db="EMBL/GenBank/DDBJ databases">
        <authorList>
            <consortium name="Pathogen Informatics"/>
        </authorList>
    </citation>
    <scope>NUCLEOTIDE SEQUENCE [LARGE SCALE GENOMIC DNA]</scope>
</reference>
<keyword evidence="4" id="KW-0460">Magnesium</keyword>
<evidence type="ECO:0000256" key="3">
    <source>
        <dbReference type="ARBA" id="ARBA00022723"/>
    </source>
</evidence>
<dbReference type="GO" id="GO:0016791">
    <property type="term" value="F:phosphatase activity"/>
    <property type="evidence" value="ECO:0007669"/>
    <property type="project" value="InterPro"/>
</dbReference>
<evidence type="ECO:0000313" key="8">
    <source>
        <dbReference type="WBParaSite" id="ASIM_0001890701-mRNA-1"/>
    </source>
</evidence>